<dbReference type="PANTHER" id="PTHR13439:SF0">
    <property type="entry name" value="TOPOISOMERASE I DAMAGE AFFECTED PROTEIN 4"/>
    <property type="match status" value="1"/>
</dbReference>
<keyword evidence="2 5" id="KW-0812">Transmembrane</keyword>
<feature type="transmembrane region" description="Helical" evidence="6">
    <location>
        <begin position="168"/>
        <end position="186"/>
    </location>
</feature>
<evidence type="ECO:0000256" key="4">
    <source>
        <dbReference type="ARBA" id="ARBA00023136"/>
    </source>
</evidence>
<protein>
    <recommendedName>
        <fullName evidence="7">TLC domain-containing protein</fullName>
    </recommendedName>
</protein>
<reference evidence="8" key="1">
    <citation type="submission" date="2021-01" db="EMBL/GenBank/DDBJ databases">
        <authorList>
            <person name="Corre E."/>
            <person name="Pelletier E."/>
            <person name="Niang G."/>
            <person name="Scheremetjew M."/>
            <person name="Finn R."/>
            <person name="Kale V."/>
            <person name="Holt S."/>
            <person name="Cochrane G."/>
            <person name="Meng A."/>
            <person name="Brown T."/>
            <person name="Cohen L."/>
        </authorList>
    </citation>
    <scope>NUCLEOTIDE SEQUENCE</scope>
    <source>
        <strain evidence="8">SM1012Hels-07</strain>
    </source>
</reference>
<dbReference type="Pfam" id="PF03798">
    <property type="entry name" value="TRAM_LAG1_CLN8"/>
    <property type="match status" value="1"/>
</dbReference>
<proteinExistence type="predicted"/>
<evidence type="ECO:0000256" key="6">
    <source>
        <dbReference type="SAM" id="Phobius"/>
    </source>
</evidence>
<dbReference type="EMBL" id="HBFJ01000840">
    <property type="protein sequence ID" value="CAD8733487.1"/>
    <property type="molecule type" value="Transcribed_RNA"/>
</dbReference>
<dbReference type="GO" id="GO:0016020">
    <property type="term" value="C:membrane"/>
    <property type="evidence" value="ECO:0007669"/>
    <property type="project" value="UniProtKB-SubCell"/>
</dbReference>
<keyword evidence="4 5" id="KW-0472">Membrane</keyword>
<comment type="subcellular location">
    <subcellularLocation>
        <location evidence="1">Membrane</location>
        <topology evidence="1">Multi-pass membrane protein</topology>
    </subcellularLocation>
</comment>
<feature type="domain" description="TLC" evidence="7">
    <location>
        <begin position="71"/>
        <end position="276"/>
    </location>
</feature>
<accession>A0A7S0XNG6</accession>
<evidence type="ECO:0000256" key="1">
    <source>
        <dbReference type="ARBA" id="ARBA00004141"/>
    </source>
</evidence>
<dbReference type="InterPro" id="IPR006634">
    <property type="entry name" value="TLC-dom"/>
</dbReference>
<feature type="transmembrane region" description="Helical" evidence="6">
    <location>
        <begin position="114"/>
        <end position="135"/>
    </location>
</feature>
<dbReference type="GO" id="GO:0005783">
    <property type="term" value="C:endoplasmic reticulum"/>
    <property type="evidence" value="ECO:0007669"/>
    <property type="project" value="TreeGrafter"/>
</dbReference>
<dbReference type="AlphaFoldDB" id="A0A7S0XNG6"/>
<feature type="transmembrane region" description="Helical" evidence="6">
    <location>
        <begin position="244"/>
        <end position="263"/>
    </location>
</feature>
<evidence type="ECO:0000256" key="5">
    <source>
        <dbReference type="PROSITE-ProRule" id="PRU00205"/>
    </source>
</evidence>
<feature type="transmembrane region" description="Helical" evidence="6">
    <location>
        <begin position="34"/>
        <end position="56"/>
    </location>
</feature>
<organism evidence="8">
    <name type="scientific">Skeletonema marinoi</name>
    <dbReference type="NCBI Taxonomy" id="267567"/>
    <lineage>
        <taxon>Eukaryota</taxon>
        <taxon>Sar</taxon>
        <taxon>Stramenopiles</taxon>
        <taxon>Ochrophyta</taxon>
        <taxon>Bacillariophyta</taxon>
        <taxon>Coscinodiscophyceae</taxon>
        <taxon>Thalassiosirophycidae</taxon>
        <taxon>Thalassiosirales</taxon>
        <taxon>Skeletonemataceae</taxon>
        <taxon>Skeletonema</taxon>
        <taxon>Skeletonema marinoi-dohrnii complex</taxon>
    </lineage>
</organism>
<feature type="transmembrane region" description="Helical" evidence="6">
    <location>
        <begin position="206"/>
        <end position="224"/>
    </location>
</feature>
<evidence type="ECO:0000256" key="2">
    <source>
        <dbReference type="ARBA" id="ARBA00022692"/>
    </source>
</evidence>
<sequence length="286" mass="32222">MIPSPVFVKYDSALFDAIHRDVPTFLPQEDHKEVITWILSIAGAITLFHLVLLQMVKVWQGSKETTHATWKASYQLTNLLVNLILGCVGIYYQLFKIKSDEAILDRIVGNEHMMLFSAGQVGYQLWALPIGIIFVGETKSMIIHHVAVICVGSVTAFISSGFRYFTPYFYGVIEISSVPLSVMNSFKNNPDWIQKYPGAYKNVRLVFGITFLLVRVVLWTPIYWNFVSLASMLLYSSDVVSTQIILSIFILASLVLTILQYFWASKIVGALVKGGPKKKKEAKKVD</sequence>
<dbReference type="PANTHER" id="PTHR13439">
    <property type="entry name" value="CT120 PROTEIN"/>
    <property type="match status" value="1"/>
</dbReference>
<evidence type="ECO:0000313" key="8">
    <source>
        <dbReference type="EMBL" id="CAD8733487.1"/>
    </source>
</evidence>
<feature type="transmembrane region" description="Helical" evidence="6">
    <location>
        <begin position="76"/>
        <end position="94"/>
    </location>
</feature>
<evidence type="ECO:0000256" key="3">
    <source>
        <dbReference type="ARBA" id="ARBA00022989"/>
    </source>
</evidence>
<name>A0A7S0XNG6_9STRA</name>
<gene>
    <name evidence="8" type="ORF">SMAR0319_LOCUS636</name>
</gene>
<dbReference type="PROSITE" id="PS50922">
    <property type="entry name" value="TLC"/>
    <property type="match status" value="1"/>
</dbReference>
<evidence type="ECO:0000259" key="7">
    <source>
        <dbReference type="PROSITE" id="PS50922"/>
    </source>
</evidence>
<dbReference type="GO" id="GO:0055088">
    <property type="term" value="P:lipid homeostasis"/>
    <property type="evidence" value="ECO:0007669"/>
    <property type="project" value="TreeGrafter"/>
</dbReference>
<dbReference type="InterPro" id="IPR050846">
    <property type="entry name" value="TLCD"/>
</dbReference>
<keyword evidence="3 6" id="KW-1133">Transmembrane helix</keyword>
<feature type="transmembrane region" description="Helical" evidence="6">
    <location>
        <begin position="142"/>
        <end position="162"/>
    </location>
</feature>